<proteinExistence type="predicted"/>
<keyword evidence="2" id="KW-1185">Reference proteome</keyword>
<reference evidence="2" key="1">
    <citation type="journal article" date="2011" name="Nature">
        <title>Genome sequence and analysis of the tuber crop potato.</title>
        <authorList>
            <consortium name="The Potato Genome Sequencing Consortium"/>
        </authorList>
    </citation>
    <scope>NUCLEOTIDE SEQUENCE [LARGE SCALE GENOMIC DNA]</scope>
    <source>
        <strain evidence="2">cv. DM1-3 516 R44</strain>
    </source>
</reference>
<dbReference type="Gramene" id="PGSC0003DMT400009543">
    <property type="protein sequence ID" value="PGSC0003DMT400009543"/>
    <property type="gene ID" value="PGSC0003DMG400003721"/>
</dbReference>
<reference evidence="1" key="2">
    <citation type="submission" date="2015-06" db="UniProtKB">
        <authorList>
            <consortium name="EnsemblPlants"/>
        </authorList>
    </citation>
    <scope>IDENTIFICATION</scope>
    <source>
        <strain evidence="1">DM1-3 516 R44</strain>
    </source>
</reference>
<sequence length="89" mass="10034">MYLNLKMRRSKIVMMKVMTMRNNRMGGPSLPAGVEERLLAKLQLLKRVLVVEGVGLQQQTKAPHLKGKYRQGKGVGRGNRKSTAFLVKI</sequence>
<dbReference type="OrthoDB" id="297375at2759"/>
<dbReference type="HOGENOM" id="CLU_2459094_0_0_1"/>
<dbReference type="ExpressionAtlas" id="M0ZWG4">
    <property type="expression patterns" value="baseline"/>
</dbReference>
<protein>
    <submittedName>
        <fullName evidence="1">Protein RCC2</fullName>
    </submittedName>
</protein>
<name>M0ZWG4_SOLTU</name>
<gene>
    <name evidence="1" type="primary">LOC102588641</name>
</gene>
<evidence type="ECO:0000313" key="2">
    <source>
        <dbReference type="Proteomes" id="UP000011115"/>
    </source>
</evidence>
<dbReference type="EnsemblPlants" id="PGSC0003DMT400009543">
    <property type="protein sequence ID" value="PGSC0003DMT400009543"/>
    <property type="gene ID" value="PGSC0003DMG400003721"/>
</dbReference>
<dbReference type="AlphaFoldDB" id="M0ZWG4"/>
<evidence type="ECO:0000313" key="1">
    <source>
        <dbReference type="EnsemblPlants" id="PGSC0003DMT400009543"/>
    </source>
</evidence>
<dbReference type="Proteomes" id="UP000011115">
    <property type="component" value="Unassembled WGS sequence"/>
</dbReference>
<accession>M0ZWG4</accession>
<organism evidence="1 2">
    <name type="scientific">Solanum tuberosum</name>
    <name type="common">Potato</name>
    <dbReference type="NCBI Taxonomy" id="4113"/>
    <lineage>
        <taxon>Eukaryota</taxon>
        <taxon>Viridiplantae</taxon>
        <taxon>Streptophyta</taxon>
        <taxon>Embryophyta</taxon>
        <taxon>Tracheophyta</taxon>
        <taxon>Spermatophyta</taxon>
        <taxon>Magnoliopsida</taxon>
        <taxon>eudicotyledons</taxon>
        <taxon>Gunneridae</taxon>
        <taxon>Pentapetalae</taxon>
        <taxon>asterids</taxon>
        <taxon>lamiids</taxon>
        <taxon>Solanales</taxon>
        <taxon>Solanaceae</taxon>
        <taxon>Solanoideae</taxon>
        <taxon>Solaneae</taxon>
        <taxon>Solanum</taxon>
    </lineage>
</organism>